<dbReference type="Proteomes" id="UP000436989">
    <property type="component" value="Unassembled WGS sequence"/>
</dbReference>
<feature type="region of interest" description="Disordered" evidence="1">
    <location>
        <begin position="39"/>
        <end position="64"/>
    </location>
</feature>
<keyword evidence="2" id="KW-0472">Membrane</keyword>
<proteinExistence type="predicted"/>
<dbReference type="RefSeq" id="WP_156270222.1">
    <property type="nucleotide sequence ID" value="NZ_WOGU01000013.1"/>
</dbReference>
<organism evidence="3 4">
    <name type="scientific">Kocuria sediminis</name>
    <dbReference type="NCBI Taxonomy" id="1038857"/>
    <lineage>
        <taxon>Bacteria</taxon>
        <taxon>Bacillati</taxon>
        <taxon>Actinomycetota</taxon>
        <taxon>Actinomycetes</taxon>
        <taxon>Micrococcales</taxon>
        <taxon>Micrococcaceae</taxon>
        <taxon>Kocuria</taxon>
    </lineage>
</organism>
<dbReference type="EMBL" id="WOGU01000013">
    <property type="protein sequence ID" value="MUN64355.1"/>
    <property type="molecule type" value="Genomic_DNA"/>
</dbReference>
<feature type="compositionally biased region" description="Basic residues" evidence="1">
    <location>
        <begin position="51"/>
        <end position="64"/>
    </location>
</feature>
<evidence type="ECO:0000313" key="4">
    <source>
        <dbReference type="Proteomes" id="UP000436989"/>
    </source>
</evidence>
<gene>
    <name evidence="3" type="ORF">GMA12_14605</name>
</gene>
<keyword evidence="4" id="KW-1185">Reference proteome</keyword>
<reference evidence="3 4" key="1">
    <citation type="submission" date="2019-12" db="EMBL/GenBank/DDBJ databases">
        <authorList>
            <person name="Shi Y."/>
        </authorList>
    </citation>
    <scope>NUCLEOTIDE SEQUENCE [LARGE SCALE GENOMIC DNA]</scope>
    <source>
        <strain evidence="3 4">JCM 17929</strain>
    </source>
</reference>
<protein>
    <submittedName>
        <fullName evidence="3">Uncharacterized protein</fullName>
    </submittedName>
</protein>
<evidence type="ECO:0000256" key="2">
    <source>
        <dbReference type="SAM" id="Phobius"/>
    </source>
</evidence>
<feature type="transmembrane region" description="Helical" evidence="2">
    <location>
        <begin position="12"/>
        <end position="29"/>
    </location>
</feature>
<accession>A0A6N8GTV5</accession>
<keyword evidence="2" id="KW-1133">Transmembrane helix</keyword>
<evidence type="ECO:0000256" key="1">
    <source>
        <dbReference type="SAM" id="MobiDB-lite"/>
    </source>
</evidence>
<sequence length="64" mass="6928">MYDNSRQPSAVLPLILSTVGSVLVGMVVQRLRRDRAAARGAVAARGERPARRPAARAHRRGPVL</sequence>
<keyword evidence="2" id="KW-0812">Transmembrane</keyword>
<dbReference type="AlphaFoldDB" id="A0A6N8GTV5"/>
<name>A0A6N8GTV5_9MICC</name>
<comment type="caution">
    <text evidence="3">The sequence shown here is derived from an EMBL/GenBank/DDBJ whole genome shotgun (WGS) entry which is preliminary data.</text>
</comment>
<evidence type="ECO:0000313" key="3">
    <source>
        <dbReference type="EMBL" id="MUN64355.1"/>
    </source>
</evidence>